<feature type="region of interest" description="Disordered" evidence="4">
    <location>
        <begin position="13"/>
        <end position="37"/>
    </location>
</feature>
<dbReference type="SUPFAM" id="SSF50978">
    <property type="entry name" value="WD40 repeat-like"/>
    <property type="match status" value="1"/>
</dbReference>
<evidence type="ECO:0000259" key="5">
    <source>
        <dbReference type="PROSITE" id="PS50181"/>
    </source>
</evidence>
<evidence type="ECO:0000256" key="2">
    <source>
        <dbReference type="ARBA" id="ARBA00022737"/>
    </source>
</evidence>
<dbReference type="STRING" id="686832.A0A0C3CEB7"/>
<dbReference type="SUPFAM" id="SSF81383">
    <property type="entry name" value="F-box domain"/>
    <property type="match status" value="1"/>
</dbReference>
<dbReference type="InterPro" id="IPR001810">
    <property type="entry name" value="F-box_dom"/>
</dbReference>
<dbReference type="PANTHER" id="PTHR19855">
    <property type="entry name" value="WD40 REPEAT PROTEIN 12, 37"/>
    <property type="match status" value="1"/>
</dbReference>
<dbReference type="InterPro" id="IPR019775">
    <property type="entry name" value="WD40_repeat_CS"/>
</dbReference>
<reference evidence="7" key="2">
    <citation type="submission" date="2015-01" db="EMBL/GenBank/DDBJ databases">
        <title>Evolutionary Origins and Diversification of the Mycorrhizal Mutualists.</title>
        <authorList>
            <consortium name="DOE Joint Genome Institute"/>
            <consortium name="Mycorrhizal Genomics Consortium"/>
            <person name="Kohler A."/>
            <person name="Kuo A."/>
            <person name="Nagy L.G."/>
            <person name="Floudas D."/>
            <person name="Copeland A."/>
            <person name="Barry K.W."/>
            <person name="Cichocki N."/>
            <person name="Veneault-Fourrey C."/>
            <person name="LaButti K."/>
            <person name="Lindquist E.A."/>
            <person name="Lipzen A."/>
            <person name="Lundell T."/>
            <person name="Morin E."/>
            <person name="Murat C."/>
            <person name="Riley R."/>
            <person name="Ohm R."/>
            <person name="Sun H."/>
            <person name="Tunlid A."/>
            <person name="Henrissat B."/>
            <person name="Grigoriev I.V."/>
            <person name="Hibbett D.S."/>
            <person name="Martin F."/>
        </authorList>
    </citation>
    <scope>NUCLEOTIDE SEQUENCE [LARGE SCALE GENOMIC DNA]</scope>
    <source>
        <strain evidence="7">h7</strain>
    </source>
</reference>
<evidence type="ECO:0000313" key="7">
    <source>
        <dbReference type="Proteomes" id="UP000053424"/>
    </source>
</evidence>
<gene>
    <name evidence="6" type="ORF">M413DRAFT_38935</name>
</gene>
<dbReference type="AlphaFoldDB" id="A0A0C3CEB7"/>
<dbReference type="PANTHER" id="PTHR19855:SF11">
    <property type="entry name" value="RIBOSOME BIOGENESIS PROTEIN WDR12"/>
    <property type="match status" value="1"/>
</dbReference>
<reference evidence="6 7" key="1">
    <citation type="submission" date="2014-04" db="EMBL/GenBank/DDBJ databases">
        <authorList>
            <consortium name="DOE Joint Genome Institute"/>
            <person name="Kuo A."/>
            <person name="Gay G."/>
            <person name="Dore J."/>
            <person name="Kohler A."/>
            <person name="Nagy L.G."/>
            <person name="Floudas D."/>
            <person name="Copeland A."/>
            <person name="Barry K.W."/>
            <person name="Cichocki N."/>
            <person name="Veneault-Fourrey C."/>
            <person name="LaButti K."/>
            <person name="Lindquist E.A."/>
            <person name="Lipzen A."/>
            <person name="Lundell T."/>
            <person name="Morin E."/>
            <person name="Murat C."/>
            <person name="Sun H."/>
            <person name="Tunlid A."/>
            <person name="Henrissat B."/>
            <person name="Grigoriev I.V."/>
            <person name="Hibbett D.S."/>
            <person name="Martin F."/>
            <person name="Nordberg H.P."/>
            <person name="Cantor M.N."/>
            <person name="Hua S.X."/>
        </authorList>
    </citation>
    <scope>NUCLEOTIDE SEQUENCE [LARGE SCALE GENOMIC DNA]</scope>
    <source>
        <strain evidence="7">h7</strain>
    </source>
</reference>
<feature type="compositionally biased region" description="Low complexity" evidence="4">
    <location>
        <begin position="716"/>
        <end position="732"/>
    </location>
</feature>
<feature type="compositionally biased region" description="Low complexity" evidence="4">
    <location>
        <begin position="744"/>
        <end position="753"/>
    </location>
</feature>
<dbReference type="InterPro" id="IPR015943">
    <property type="entry name" value="WD40/YVTN_repeat-like_dom_sf"/>
</dbReference>
<protein>
    <recommendedName>
        <fullName evidence="5">F-box domain-containing protein</fullName>
    </recommendedName>
</protein>
<feature type="non-terminal residue" evidence="6">
    <location>
        <position position="753"/>
    </location>
</feature>
<dbReference type="InterPro" id="IPR036047">
    <property type="entry name" value="F-box-like_dom_sf"/>
</dbReference>
<dbReference type="HOGENOM" id="CLU_008398_2_0_1"/>
<dbReference type="InterPro" id="IPR036322">
    <property type="entry name" value="WD40_repeat_dom_sf"/>
</dbReference>
<feature type="region of interest" description="Disordered" evidence="4">
    <location>
        <begin position="708"/>
        <end position="753"/>
    </location>
</feature>
<keyword evidence="2" id="KW-0677">Repeat</keyword>
<evidence type="ECO:0000256" key="1">
    <source>
        <dbReference type="ARBA" id="ARBA00022574"/>
    </source>
</evidence>
<dbReference type="OrthoDB" id="429520at2759"/>
<feature type="non-terminal residue" evidence="6">
    <location>
        <position position="1"/>
    </location>
</feature>
<dbReference type="EMBL" id="KN831779">
    <property type="protein sequence ID" value="KIM41976.1"/>
    <property type="molecule type" value="Genomic_DNA"/>
</dbReference>
<feature type="compositionally biased region" description="Polar residues" evidence="4">
    <location>
        <begin position="14"/>
        <end position="33"/>
    </location>
</feature>
<sequence>PSVHCPSFMLNRPSELSQTDAQSQTSTKVSPKSKNQHGIPEIRFPILLAVPVETLTGITSYLDPPCLSVLATVNKYLSEHVKDDNTWRRAFVQQFLGIGPECDLGDEKTLLLRRTERSWRNEFIVHYTLIRQVLPSRYHKLARSYISLRRWERSRNVTTAHIPVHSTISGMHLMPSHALLTSSVEYGIVARSLPLTGKILSGYLDASGTRAGLGIGNPNAEFTPDVSACAMASDGGTAKIVWGTRVGHVLFTTAPRAMETSRRSAAEVRRCTIFDEHEGAVLDALWLDSPLNWVVTGGNDGRVKLWDAKTVSCPWTSETIVNSFIPDPCVKVFGLTSQGWIVAVTQSGDIHFWSGFDFASSTHVVNDIHETVIGCPIRTSTDGFDPEADHSIVTLQIDPTHSSPTILVAYQNDAHFYRIRIDTSTGHIETTTFGDPLFGSTSIVVPFFRSDNEVQNQQYLQSQPSFVFVGDHIGCISVYAWDADPSSSNTDSRTQSISPVRKFEAHRDGSSVTALAWNGLVLITGSSRGATHVWDALTFTHLRSFASPVPRLRGRALLHPAVNSGERESVKHILVSQEKDVLFVGVGDRVMCWRAGPVPKSNSGGVRGRYSGGALGKKKGGHAKYLGQVELHQTITESRSLLEYESARSKRAFGREKEHRAGLDHLGLSEAEAVEYVLMLSRDEANANANANADASGSHLDIDEGVFEGDFEDNTSNDTISNSRSSSPSPRSVFGSGIVAQPMSSASSSSSAS</sequence>
<dbReference type="PROSITE" id="PS50082">
    <property type="entry name" value="WD_REPEATS_2"/>
    <property type="match status" value="1"/>
</dbReference>
<dbReference type="Gene3D" id="2.130.10.10">
    <property type="entry name" value="YVTN repeat-like/Quinoprotein amine dehydrogenase"/>
    <property type="match status" value="2"/>
</dbReference>
<dbReference type="PROSITE" id="PS00678">
    <property type="entry name" value="WD_REPEATS_1"/>
    <property type="match status" value="1"/>
</dbReference>
<name>A0A0C3CEB7_HEBCY</name>
<proteinExistence type="predicted"/>
<accession>A0A0C3CEB7</accession>
<dbReference type="InterPro" id="IPR001680">
    <property type="entry name" value="WD40_rpt"/>
</dbReference>
<keyword evidence="1 3" id="KW-0853">WD repeat</keyword>
<evidence type="ECO:0000313" key="6">
    <source>
        <dbReference type="EMBL" id="KIM41976.1"/>
    </source>
</evidence>
<dbReference type="PROSITE" id="PS50294">
    <property type="entry name" value="WD_REPEATS_REGION"/>
    <property type="match status" value="1"/>
</dbReference>
<dbReference type="Pfam" id="PF12937">
    <property type="entry name" value="F-box-like"/>
    <property type="match status" value="1"/>
</dbReference>
<dbReference type="PROSITE" id="PS50181">
    <property type="entry name" value="FBOX"/>
    <property type="match status" value="1"/>
</dbReference>
<feature type="repeat" description="WD" evidence="3">
    <location>
        <begin position="274"/>
        <end position="310"/>
    </location>
</feature>
<organism evidence="6 7">
    <name type="scientific">Hebeloma cylindrosporum</name>
    <dbReference type="NCBI Taxonomy" id="76867"/>
    <lineage>
        <taxon>Eukaryota</taxon>
        <taxon>Fungi</taxon>
        <taxon>Dikarya</taxon>
        <taxon>Basidiomycota</taxon>
        <taxon>Agaricomycotina</taxon>
        <taxon>Agaricomycetes</taxon>
        <taxon>Agaricomycetidae</taxon>
        <taxon>Agaricales</taxon>
        <taxon>Agaricineae</taxon>
        <taxon>Hymenogastraceae</taxon>
        <taxon>Hebeloma</taxon>
    </lineage>
</organism>
<evidence type="ECO:0000256" key="4">
    <source>
        <dbReference type="SAM" id="MobiDB-lite"/>
    </source>
</evidence>
<dbReference type="Gene3D" id="1.20.1280.50">
    <property type="match status" value="1"/>
</dbReference>
<keyword evidence="7" id="KW-1185">Reference proteome</keyword>
<dbReference type="Proteomes" id="UP000053424">
    <property type="component" value="Unassembled WGS sequence"/>
</dbReference>
<feature type="domain" description="F-box" evidence="5">
    <location>
        <begin position="44"/>
        <end position="90"/>
    </location>
</feature>
<evidence type="ECO:0000256" key="3">
    <source>
        <dbReference type="PROSITE-ProRule" id="PRU00221"/>
    </source>
</evidence>
<dbReference type="SMART" id="SM00320">
    <property type="entry name" value="WD40"/>
    <property type="match status" value="2"/>
</dbReference>